<feature type="non-terminal residue" evidence="1">
    <location>
        <position position="1"/>
    </location>
</feature>
<sequence length="73" mass="7907">ASFHAVDFRLAQPDEPQFAVHVQRVIYRGGHYQIDVAPVAAPDTSITLLSDTPLPVIDATLGVALRDGWILPS</sequence>
<accession>A0A0B1QZZ7</accession>
<keyword evidence="1" id="KW-0547">Nucleotide-binding</keyword>
<dbReference type="AlphaFoldDB" id="A0A0B1QZZ7"/>
<dbReference type="EMBL" id="JTJJ01000205">
    <property type="protein sequence ID" value="KHJ65001.1"/>
    <property type="molecule type" value="Genomic_DNA"/>
</dbReference>
<evidence type="ECO:0000313" key="1">
    <source>
        <dbReference type="EMBL" id="KHJ65001.1"/>
    </source>
</evidence>
<organism evidence="1 2">
    <name type="scientific">Pantoea rodasii</name>
    <dbReference type="NCBI Taxonomy" id="1076549"/>
    <lineage>
        <taxon>Bacteria</taxon>
        <taxon>Pseudomonadati</taxon>
        <taxon>Pseudomonadota</taxon>
        <taxon>Gammaproteobacteria</taxon>
        <taxon>Enterobacterales</taxon>
        <taxon>Erwiniaceae</taxon>
        <taxon>Pantoea</taxon>
    </lineage>
</organism>
<keyword evidence="1" id="KW-0067">ATP-binding</keyword>
<dbReference type="GO" id="GO:0005524">
    <property type="term" value="F:ATP binding"/>
    <property type="evidence" value="ECO:0007669"/>
    <property type="project" value="UniProtKB-KW"/>
</dbReference>
<evidence type="ECO:0000313" key="2">
    <source>
        <dbReference type="Proteomes" id="UP000030853"/>
    </source>
</evidence>
<protein>
    <submittedName>
        <fullName evidence="1">Spermidine/putrescine ABC transporter ATP-binding protein</fullName>
    </submittedName>
</protein>
<proteinExistence type="predicted"/>
<gene>
    <name evidence="1" type="ORF">QU24_26895</name>
</gene>
<comment type="caution">
    <text evidence="1">The sequence shown here is derived from an EMBL/GenBank/DDBJ whole genome shotgun (WGS) entry which is preliminary data.</text>
</comment>
<dbReference type="Proteomes" id="UP000030853">
    <property type="component" value="Unassembled WGS sequence"/>
</dbReference>
<reference evidence="1 2" key="1">
    <citation type="submission" date="2014-11" db="EMBL/GenBank/DDBJ databases">
        <title>Genome sequencing of Pantoea rodasii ND03.</title>
        <authorList>
            <person name="Muhamad Yunos N.Y."/>
            <person name="Chan K.-G."/>
        </authorList>
    </citation>
    <scope>NUCLEOTIDE SEQUENCE [LARGE SCALE GENOMIC DNA]</scope>
    <source>
        <strain evidence="1 2">ND03</strain>
    </source>
</reference>
<name>A0A0B1QZZ7_9GAMM</name>